<evidence type="ECO:0000313" key="1">
    <source>
        <dbReference type="EMBL" id="KEQ13982.1"/>
    </source>
</evidence>
<dbReference type="EMBL" id="JOKH01000008">
    <property type="protein sequence ID" value="KEQ13982.1"/>
    <property type="molecule type" value="Genomic_DNA"/>
</dbReference>
<dbReference type="InterPro" id="IPR038134">
    <property type="entry name" value="YihD_sf"/>
</dbReference>
<dbReference type="AlphaFoldDB" id="A0A081N6A9"/>
<dbReference type="RefSeq" id="WP_034841710.1">
    <property type="nucleotide sequence ID" value="NZ_JOKH01000008.1"/>
</dbReference>
<evidence type="ECO:0000313" key="2">
    <source>
        <dbReference type="Proteomes" id="UP000028073"/>
    </source>
</evidence>
<gene>
    <name evidence="1" type="ORF">GZ78_25415</name>
</gene>
<dbReference type="STRING" id="1137799.GZ78_25415"/>
<organism evidence="1 2">
    <name type="scientific">Endozoicomonas numazuensis</name>
    <dbReference type="NCBI Taxonomy" id="1137799"/>
    <lineage>
        <taxon>Bacteria</taxon>
        <taxon>Pseudomonadati</taxon>
        <taxon>Pseudomonadota</taxon>
        <taxon>Gammaproteobacteria</taxon>
        <taxon>Oceanospirillales</taxon>
        <taxon>Endozoicomonadaceae</taxon>
        <taxon>Endozoicomonas</taxon>
    </lineage>
</organism>
<dbReference type="Gene3D" id="1.10.1580.20">
    <property type="entry name" value="Protein of unknown function DUF1040"/>
    <property type="match status" value="1"/>
</dbReference>
<reference evidence="1 2" key="1">
    <citation type="submission" date="2014-06" db="EMBL/GenBank/DDBJ databases">
        <title>Whole Genome Sequences of Three Symbiotic Endozoicomonas Bacteria.</title>
        <authorList>
            <person name="Neave M.J."/>
            <person name="Apprill A."/>
            <person name="Voolstra C.R."/>
        </authorList>
    </citation>
    <scope>NUCLEOTIDE SEQUENCE [LARGE SCALE GENOMIC DNA]</scope>
    <source>
        <strain evidence="1 2">DSM 25634</strain>
    </source>
</reference>
<accession>A0A081N6A9</accession>
<evidence type="ECO:0008006" key="3">
    <source>
        <dbReference type="Google" id="ProtNLM"/>
    </source>
</evidence>
<dbReference type="OrthoDB" id="6197074at2"/>
<keyword evidence="2" id="KW-1185">Reference proteome</keyword>
<protein>
    <recommendedName>
        <fullName evidence="3">DUF1040 family protein</fullName>
    </recommendedName>
</protein>
<dbReference type="InterPro" id="IPR009383">
    <property type="entry name" value="DUF1040"/>
</dbReference>
<name>A0A081N6A9_9GAMM</name>
<proteinExistence type="predicted"/>
<dbReference type="Pfam" id="PF06288">
    <property type="entry name" value="DUF1040"/>
    <property type="match status" value="1"/>
</dbReference>
<comment type="caution">
    <text evidence="1">The sequence shown here is derived from an EMBL/GenBank/DDBJ whole genome shotgun (WGS) entry which is preliminary data.</text>
</comment>
<dbReference type="eggNOG" id="COG3084">
    <property type="taxonomic scope" value="Bacteria"/>
</dbReference>
<sequence length="87" mass="9699">MSCHKINELFELLGPEWNKDAHLNLVEVLQKLAEEAGHKGDLSSLTDDTLIYHLKMKGEKSDAMIPGIEKDAEPDFKAALLKARGIK</sequence>
<dbReference type="Proteomes" id="UP000028073">
    <property type="component" value="Unassembled WGS sequence"/>
</dbReference>